<dbReference type="Gene3D" id="1.10.287.130">
    <property type="match status" value="1"/>
</dbReference>
<dbReference type="InterPro" id="IPR014310">
    <property type="entry name" value="Sig_transdc_His_kinase_PhoR"/>
</dbReference>
<evidence type="ECO:0000256" key="3">
    <source>
        <dbReference type="ARBA" id="ARBA00012438"/>
    </source>
</evidence>
<gene>
    <name evidence="20" type="primary">phoR</name>
    <name evidence="20" type="ORF">LVJ83_01180</name>
</gene>
<protein>
    <recommendedName>
        <fullName evidence="4">Phosphate regulon sensor protein PhoR</fullName>
        <ecNumber evidence="3">2.7.13.3</ecNumber>
    </recommendedName>
</protein>
<keyword evidence="13" id="KW-0067">ATP-binding</keyword>
<comment type="catalytic activity">
    <reaction evidence="1">
        <text>ATP + protein L-histidine = ADP + protein N-phospho-L-histidine.</text>
        <dbReference type="EC" id="2.7.13.3"/>
    </reaction>
</comment>
<dbReference type="InterPro" id="IPR003594">
    <property type="entry name" value="HATPase_dom"/>
</dbReference>
<dbReference type="PRINTS" id="PR00344">
    <property type="entry name" value="BCTRLSENSOR"/>
</dbReference>
<keyword evidence="5" id="KW-0813">Transport</keyword>
<evidence type="ECO:0000256" key="8">
    <source>
        <dbReference type="ARBA" id="ARBA00022592"/>
    </source>
</evidence>
<evidence type="ECO:0000313" key="21">
    <source>
        <dbReference type="Proteomes" id="UP000829817"/>
    </source>
</evidence>
<evidence type="ECO:0000256" key="7">
    <source>
        <dbReference type="ARBA" id="ARBA00022553"/>
    </source>
</evidence>
<evidence type="ECO:0000259" key="19">
    <source>
        <dbReference type="PROSITE" id="PS50109"/>
    </source>
</evidence>
<sequence>MSFVWRHILAGMFLSAVMALFGYAARGITGALAVLVLCLAVWLIWQFRYIIKLAGWLESPKISAMPQVKGMWANIFDTLLLQAKSRKKRKQKLGAALQRFYRAAEVIPNGILVLDKNGRISWMNGLAVEHLNLDPHNDWESILRNVVRRPEFLDFLNRPLEGTLEIRFNIPKNGGITERALLVTRAPFQTDEELLITHDITEAERLNSTRTAFVANVSHELRTPLTVISGFLETLADTPNLPPEQTRQFIGMMQKESARMQTLLADLLTLSRLESGRSSEHTPVDLSALAQLLAEDGETLSAGKHTIRTDIASDLWINGIYTDLYNGLSNLVFNAVRYTPAGGIIEISLKALPADNLFMLLPLRFAVKDNGPGIAAEHIPRLTERFYRVDKGRSRQSGGTGLGLAIVKHALAEHDTALEISSEVGKGSEFAAVFRQIAPPAGI</sequence>
<keyword evidence="15" id="KW-0902">Two-component regulatory system</keyword>
<dbReference type="SMART" id="SM00387">
    <property type="entry name" value="HATPase_c"/>
    <property type="match status" value="1"/>
</dbReference>
<dbReference type="SUPFAM" id="SSF55785">
    <property type="entry name" value="PYP-like sensor domain (PAS domain)"/>
    <property type="match status" value="1"/>
</dbReference>
<dbReference type="EC" id="2.7.13.3" evidence="3"/>
<evidence type="ECO:0000256" key="10">
    <source>
        <dbReference type="ARBA" id="ARBA00022692"/>
    </source>
</evidence>
<evidence type="ECO:0000256" key="14">
    <source>
        <dbReference type="ARBA" id="ARBA00022989"/>
    </source>
</evidence>
<dbReference type="Gene3D" id="3.30.565.10">
    <property type="entry name" value="Histidine kinase-like ATPase, C-terminal domain"/>
    <property type="match status" value="1"/>
</dbReference>
<feature type="transmembrane region" description="Helical" evidence="18">
    <location>
        <begin position="31"/>
        <end position="51"/>
    </location>
</feature>
<dbReference type="EMBL" id="CP091508">
    <property type="protein sequence ID" value="UOO82122.1"/>
    <property type="molecule type" value="Genomic_DNA"/>
</dbReference>
<feature type="domain" description="Histidine kinase" evidence="19">
    <location>
        <begin position="216"/>
        <end position="438"/>
    </location>
</feature>
<evidence type="ECO:0000256" key="4">
    <source>
        <dbReference type="ARBA" id="ARBA00019665"/>
    </source>
</evidence>
<keyword evidence="6" id="KW-1003">Cell membrane</keyword>
<dbReference type="InterPro" id="IPR003661">
    <property type="entry name" value="HisK_dim/P_dom"/>
</dbReference>
<dbReference type="Pfam" id="PF13188">
    <property type="entry name" value="PAS_8"/>
    <property type="match status" value="1"/>
</dbReference>
<keyword evidence="10 18" id="KW-0812">Transmembrane</keyword>
<evidence type="ECO:0000256" key="9">
    <source>
        <dbReference type="ARBA" id="ARBA00022679"/>
    </source>
</evidence>
<dbReference type="InterPro" id="IPR021766">
    <property type="entry name" value="PhoR_N"/>
</dbReference>
<proteinExistence type="predicted"/>
<name>A0ABY4DWY4_9NEIS</name>
<evidence type="ECO:0000256" key="15">
    <source>
        <dbReference type="ARBA" id="ARBA00023012"/>
    </source>
</evidence>
<dbReference type="InterPro" id="IPR035965">
    <property type="entry name" value="PAS-like_dom_sf"/>
</dbReference>
<organism evidence="20 21">
    <name type="scientific">Uruburuella testudinis</name>
    <dbReference type="NCBI Taxonomy" id="1282863"/>
    <lineage>
        <taxon>Bacteria</taxon>
        <taxon>Pseudomonadati</taxon>
        <taxon>Pseudomonadota</taxon>
        <taxon>Betaproteobacteria</taxon>
        <taxon>Neisseriales</taxon>
        <taxon>Neisseriaceae</taxon>
        <taxon>Uruburuella</taxon>
    </lineage>
</organism>
<dbReference type="SUPFAM" id="SSF55874">
    <property type="entry name" value="ATPase domain of HSP90 chaperone/DNA topoisomerase II/histidine kinase"/>
    <property type="match status" value="1"/>
</dbReference>
<dbReference type="InterPro" id="IPR050351">
    <property type="entry name" value="BphY/WalK/GraS-like"/>
</dbReference>
<evidence type="ECO:0000256" key="17">
    <source>
        <dbReference type="ARBA" id="ARBA00025207"/>
    </source>
</evidence>
<dbReference type="PANTHER" id="PTHR45453:SF1">
    <property type="entry name" value="PHOSPHATE REGULON SENSOR PROTEIN PHOR"/>
    <property type="match status" value="1"/>
</dbReference>
<dbReference type="CDD" id="cd00082">
    <property type="entry name" value="HisKA"/>
    <property type="match status" value="1"/>
</dbReference>
<dbReference type="GO" id="GO:0016301">
    <property type="term" value="F:kinase activity"/>
    <property type="evidence" value="ECO:0007669"/>
    <property type="project" value="UniProtKB-KW"/>
</dbReference>
<dbReference type="InterPro" id="IPR036890">
    <property type="entry name" value="HATPase_C_sf"/>
</dbReference>
<keyword evidence="14 18" id="KW-1133">Transmembrane helix</keyword>
<dbReference type="Proteomes" id="UP000829817">
    <property type="component" value="Chromosome"/>
</dbReference>
<dbReference type="NCBIfam" id="TIGR02966">
    <property type="entry name" value="phoR_proteo"/>
    <property type="match status" value="1"/>
</dbReference>
<keyword evidence="7" id="KW-0597">Phosphoprotein</keyword>
<dbReference type="InterPro" id="IPR005467">
    <property type="entry name" value="His_kinase_dom"/>
</dbReference>
<evidence type="ECO:0000256" key="13">
    <source>
        <dbReference type="ARBA" id="ARBA00022840"/>
    </source>
</evidence>
<dbReference type="PROSITE" id="PS50109">
    <property type="entry name" value="HIS_KIN"/>
    <property type="match status" value="1"/>
</dbReference>
<dbReference type="Pfam" id="PF00512">
    <property type="entry name" value="HisKA"/>
    <property type="match status" value="1"/>
</dbReference>
<keyword evidence="21" id="KW-1185">Reference proteome</keyword>
<dbReference type="SUPFAM" id="SSF47384">
    <property type="entry name" value="Homodimeric domain of signal transducing histidine kinase"/>
    <property type="match status" value="1"/>
</dbReference>
<dbReference type="InterPro" id="IPR036097">
    <property type="entry name" value="HisK_dim/P_sf"/>
</dbReference>
<keyword evidence="11" id="KW-0547">Nucleotide-binding</keyword>
<feature type="transmembrane region" description="Helical" evidence="18">
    <location>
        <begin position="7"/>
        <end position="25"/>
    </location>
</feature>
<evidence type="ECO:0000256" key="2">
    <source>
        <dbReference type="ARBA" id="ARBA00004236"/>
    </source>
</evidence>
<accession>A0ABY4DWY4</accession>
<evidence type="ECO:0000256" key="6">
    <source>
        <dbReference type="ARBA" id="ARBA00022475"/>
    </source>
</evidence>
<evidence type="ECO:0000256" key="11">
    <source>
        <dbReference type="ARBA" id="ARBA00022741"/>
    </source>
</evidence>
<dbReference type="PANTHER" id="PTHR45453">
    <property type="entry name" value="PHOSPHATE REGULON SENSOR PROTEIN PHOR"/>
    <property type="match status" value="1"/>
</dbReference>
<evidence type="ECO:0000256" key="16">
    <source>
        <dbReference type="ARBA" id="ARBA00023136"/>
    </source>
</evidence>
<evidence type="ECO:0000256" key="1">
    <source>
        <dbReference type="ARBA" id="ARBA00000085"/>
    </source>
</evidence>
<keyword evidence="9" id="KW-0808">Transferase</keyword>
<reference evidence="20 21" key="1">
    <citation type="journal article" date="2022" name="Res Sq">
        <title>Evolution of multicellular longitudinally dividing oral cavity symbionts (Neisseriaceae).</title>
        <authorList>
            <person name="Nyongesa S."/>
            <person name="Weber P."/>
            <person name="Bernet E."/>
            <person name="Pullido F."/>
            <person name="Nieckarz M."/>
            <person name="Delaby M."/>
            <person name="Nieves C."/>
            <person name="Viehboeck T."/>
            <person name="Krause N."/>
            <person name="Rivera-Millot A."/>
            <person name="Nakamura A."/>
            <person name="Vischer N."/>
            <person name="VanNieuwenhze M."/>
            <person name="Brun Y."/>
            <person name="Cava F."/>
            <person name="Bulgheresi S."/>
            <person name="Veyrier F."/>
        </authorList>
    </citation>
    <scope>NUCLEOTIDE SEQUENCE [LARGE SCALE GENOMIC DNA]</scope>
    <source>
        <strain evidence="20 21">CCUG 63373m</strain>
    </source>
</reference>
<evidence type="ECO:0000313" key="20">
    <source>
        <dbReference type="EMBL" id="UOO82122.1"/>
    </source>
</evidence>
<dbReference type="InterPro" id="IPR000014">
    <property type="entry name" value="PAS"/>
</dbReference>
<dbReference type="Pfam" id="PF02518">
    <property type="entry name" value="HATPase_c"/>
    <property type="match status" value="1"/>
</dbReference>
<dbReference type="CDD" id="cd00130">
    <property type="entry name" value="PAS"/>
    <property type="match status" value="1"/>
</dbReference>
<dbReference type="SMART" id="SM00388">
    <property type="entry name" value="HisKA"/>
    <property type="match status" value="1"/>
</dbReference>
<dbReference type="RefSeq" id="WP_244785510.1">
    <property type="nucleotide sequence ID" value="NZ_CP091508.1"/>
</dbReference>
<dbReference type="InterPro" id="IPR004358">
    <property type="entry name" value="Sig_transdc_His_kin-like_C"/>
</dbReference>
<keyword evidence="8" id="KW-0592">Phosphate transport</keyword>
<keyword evidence="12 20" id="KW-0418">Kinase</keyword>
<evidence type="ECO:0000256" key="18">
    <source>
        <dbReference type="SAM" id="Phobius"/>
    </source>
</evidence>
<dbReference type="Pfam" id="PF11808">
    <property type="entry name" value="PhoR"/>
    <property type="match status" value="1"/>
</dbReference>
<evidence type="ECO:0000256" key="12">
    <source>
        <dbReference type="ARBA" id="ARBA00022777"/>
    </source>
</evidence>
<keyword evidence="16 18" id="KW-0472">Membrane</keyword>
<evidence type="ECO:0000256" key="5">
    <source>
        <dbReference type="ARBA" id="ARBA00022448"/>
    </source>
</evidence>
<comment type="function">
    <text evidence="17">Member of the two-component regulatory system PhoR/PhoB involved in the phosphate regulon genes expression. PhoR may function as a membrane-associated protein kinase that phosphorylates PhoB in response to environmental signals.</text>
</comment>
<comment type="subcellular location">
    <subcellularLocation>
        <location evidence="2">Cell membrane</location>
    </subcellularLocation>
</comment>